<feature type="compositionally biased region" description="Basic and acidic residues" evidence="3">
    <location>
        <begin position="38"/>
        <end position="48"/>
    </location>
</feature>
<sequence>MTGRDLCHRAGLGASERWALSISSEEGSIPFPKTSPSRPEKNSYLSKEDSSRTTSISYRVGHCTVGIVVKGVSAAIWEALLAAPCMEDWRAIAEGFNHCWNFPNYLGSVDGKHVAIQAPDKSGSLYYNYKSAYSMLLAVVDAVYLFRVVDVGGYGRTSDGGSLYNSAFGEGPRDGTLDLPEDAVITESEHRGPLMCVGDEAFPPTGTSSALSLAPMSLESRGCTTITSVMPGL</sequence>
<evidence type="ECO:0000259" key="4">
    <source>
        <dbReference type="Pfam" id="PF13359"/>
    </source>
</evidence>
<proteinExistence type="predicted"/>
<evidence type="ECO:0000313" key="6">
    <source>
        <dbReference type="Proteomes" id="UP000327493"/>
    </source>
</evidence>
<evidence type="ECO:0000256" key="3">
    <source>
        <dbReference type="SAM" id="MobiDB-lite"/>
    </source>
</evidence>
<organism evidence="5 6">
    <name type="scientific">Etheostoma spectabile</name>
    <name type="common">orangethroat darter</name>
    <dbReference type="NCBI Taxonomy" id="54343"/>
    <lineage>
        <taxon>Eukaryota</taxon>
        <taxon>Metazoa</taxon>
        <taxon>Chordata</taxon>
        <taxon>Craniata</taxon>
        <taxon>Vertebrata</taxon>
        <taxon>Euteleostomi</taxon>
        <taxon>Actinopterygii</taxon>
        <taxon>Neopterygii</taxon>
        <taxon>Teleostei</taxon>
        <taxon>Neoteleostei</taxon>
        <taxon>Acanthomorphata</taxon>
        <taxon>Eupercaria</taxon>
        <taxon>Perciformes</taxon>
        <taxon>Percoidei</taxon>
        <taxon>Percidae</taxon>
        <taxon>Etheostomatinae</taxon>
        <taxon>Etheostoma</taxon>
    </lineage>
</organism>
<gene>
    <name evidence="5" type="ORF">FQN60_018730</name>
</gene>
<evidence type="ECO:0000256" key="1">
    <source>
        <dbReference type="ARBA" id="ARBA00001968"/>
    </source>
</evidence>
<feature type="domain" description="DDE Tnp4" evidence="4">
    <location>
        <begin position="109"/>
        <end position="205"/>
    </location>
</feature>
<comment type="caution">
    <text evidence="5">The sequence shown here is derived from an EMBL/GenBank/DDBJ whole genome shotgun (WGS) entry which is preliminary data.</text>
</comment>
<evidence type="ECO:0000256" key="2">
    <source>
        <dbReference type="ARBA" id="ARBA00022723"/>
    </source>
</evidence>
<dbReference type="InterPro" id="IPR027806">
    <property type="entry name" value="HARBI1_dom"/>
</dbReference>
<protein>
    <recommendedName>
        <fullName evidence="4">DDE Tnp4 domain-containing protein</fullName>
    </recommendedName>
</protein>
<dbReference type="Pfam" id="PF13359">
    <property type="entry name" value="DDE_Tnp_4"/>
    <property type="match status" value="1"/>
</dbReference>
<keyword evidence="6" id="KW-1185">Reference proteome</keyword>
<accession>A0A5J5CBA7</accession>
<dbReference type="EMBL" id="VOFY01000663">
    <property type="protein sequence ID" value="KAA8578443.1"/>
    <property type="molecule type" value="Genomic_DNA"/>
</dbReference>
<comment type="cofactor">
    <cofactor evidence="1">
        <name>a divalent metal cation</name>
        <dbReference type="ChEBI" id="CHEBI:60240"/>
    </cofactor>
</comment>
<feature type="region of interest" description="Disordered" evidence="3">
    <location>
        <begin position="27"/>
        <end position="48"/>
    </location>
</feature>
<dbReference type="AlphaFoldDB" id="A0A5J5CBA7"/>
<keyword evidence="2" id="KW-0479">Metal-binding</keyword>
<dbReference type="GO" id="GO:0046872">
    <property type="term" value="F:metal ion binding"/>
    <property type="evidence" value="ECO:0007669"/>
    <property type="project" value="UniProtKB-KW"/>
</dbReference>
<name>A0A5J5CBA7_9PERO</name>
<dbReference type="Proteomes" id="UP000327493">
    <property type="component" value="Unassembled WGS sequence"/>
</dbReference>
<reference evidence="5 6" key="1">
    <citation type="submission" date="2019-08" db="EMBL/GenBank/DDBJ databases">
        <title>A chromosome-level genome assembly, high-density linkage maps, and genome scans reveal the genomic architecture of hybrid incompatibilities underlying speciation via character displacement in darters (Percidae: Etheostominae).</title>
        <authorList>
            <person name="Moran R.L."/>
            <person name="Catchen J.M."/>
            <person name="Fuller R.C."/>
        </authorList>
    </citation>
    <scope>NUCLEOTIDE SEQUENCE [LARGE SCALE GENOMIC DNA]</scope>
    <source>
        <strain evidence="5">EspeVRDwgs_2016</strain>
        <tissue evidence="5">Muscle</tissue>
    </source>
</reference>
<evidence type="ECO:0000313" key="5">
    <source>
        <dbReference type="EMBL" id="KAA8578443.1"/>
    </source>
</evidence>